<dbReference type="Pfam" id="PF00905">
    <property type="entry name" value="Transpeptidase"/>
    <property type="match status" value="1"/>
</dbReference>
<dbReference type="SUPFAM" id="SSF56519">
    <property type="entry name" value="Penicillin binding protein dimerisation domain"/>
    <property type="match status" value="1"/>
</dbReference>
<protein>
    <recommendedName>
        <fullName evidence="16">Peptidoglycan D,D-transpeptidase FtsI</fullName>
        <ecNumber evidence="16">3.4.16.4</ecNumber>
    </recommendedName>
    <alternativeName>
        <fullName evidence="16">Penicillin-binding protein 3</fullName>
        <shortName evidence="16">PBP-3</shortName>
    </alternativeName>
</protein>
<dbReference type="GO" id="GO:0008955">
    <property type="term" value="F:peptidoglycan glycosyltransferase activity"/>
    <property type="evidence" value="ECO:0007669"/>
    <property type="project" value="InterPro"/>
</dbReference>
<sequence length="574" mass="63229">MKVFKNFTITNKPFEKWRFYVVYGVIFIALLALLIQLAYLQLVDADKLIAEGNKRSLRYQNVYVPRAMILDRNERALAVSVPMYDVWADPKIVKQAGGVDVSDIKWQELAKSVSLSVDELEHKLDQPKLRFVPLSKQISPTQADYLKALKLSGINFNKTSKRFYPLGSSVAQLIGLTNVDNGIESGVEGIEKSYNELLIGEAGQRVIRRDRFGRVIEKIQHIDGEAANDLVLSIDERLQSLIFSELDLAVKFNKADSGTAVLIDINTGEVLAMVTNPSYNPNNRSRIDSSLLRNRAVTDAFEPGSTVKPLVVMAALEKKIADLNTIIDTRPFYLNHYEVKDVSYQKALNLAGILEKSSNVGVSKLALKMRPEDLVEFYSRFGLGQSTGLGIGGESSGSISANRTKWLDIERATYAFGYGLMVTPLQLARAYATIGNYGIYKPISILKVTEPVEGKRVVSESIAKTVIKLMEAVAVTGGGVKASVPDYSVAVKTGTAKKLGPNGKYINEYIAYTAGIAPASKPRYSLVVIIDNPKAGQYYGGTVSAPVFSRIMSGVLRTMNIAPDRKQDSKQINY</sequence>
<evidence type="ECO:0000259" key="18">
    <source>
        <dbReference type="Pfam" id="PF03717"/>
    </source>
</evidence>
<feature type="domain" description="Penicillin-binding protein transpeptidase" evidence="17">
    <location>
        <begin position="258"/>
        <end position="552"/>
    </location>
</feature>
<dbReference type="GO" id="GO:0005886">
    <property type="term" value="C:plasma membrane"/>
    <property type="evidence" value="ECO:0007669"/>
    <property type="project" value="UniProtKB-SubCell"/>
</dbReference>
<keyword evidence="4 16" id="KW-0132">Cell division</keyword>
<evidence type="ECO:0000256" key="16">
    <source>
        <dbReference type="HAMAP-Rule" id="MF_02080"/>
    </source>
</evidence>
<dbReference type="Gene3D" id="3.40.710.10">
    <property type="entry name" value="DD-peptidase/beta-lactamase superfamily"/>
    <property type="match status" value="1"/>
</dbReference>
<dbReference type="GO" id="GO:0009252">
    <property type="term" value="P:peptidoglycan biosynthetic process"/>
    <property type="evidence" value="ECO:0007669"/>
    <property type="project" value="UniProtKB-UniRule"/>
</dbReference>
<keyword evidence="13 16" id="KW-0717">Septation</keyword>
<evidence type="ECO:0000256" key="3">
    <source>
        <dbReference type="ARBA" id="ARBA00022519"/>
    </source>
</evidence>
<dbReference type="GO" id="GO:0000917">
    <property type="term" value="P:division septum assembly"/>
    <property type="evidence" value="ECO:0007669"/>
    <property type="project" value="UniProtKB-KW"/>
</dbReference>
<dbReference type="Gene3D" id="3.30.450.330">
    <property type="match status" value="1"/>
</dbReference>
<name>A0A0A7S258_FRIPE</name>
<comment type="subcellular location">
    <subcellularLocation>
        <location evidence="16">Cell inner membrane</location>
        <topology evidence="16">Single-pass membrane protein</topology>
    </subcellularLocation>
    <subcellularLocation>
        <location evidence="1">Membrane</location>
    </subcellularLocation>
</comment>
<evidence type="ECO:0000256" key="4">
    <source>
        <dbReference type="ARBA" id="ARBA00022618"/>
    </source>
</evidence>
<keyword evidence="7 16" id="KW-0812">Transmembrane</keyword>
<gene>
    <name evidence="16" type="primary">ftsI</name>
    <name evidence="19" type="ORF">FPB0191_01717</name>
</gene>
<comment type="catalytic activity">
    <reaction evidence="16">
        <text>Preferential cleavage: (Ac)2-L-Lys-D-Ala-|-D-Ala. Also transpeptidation of peptidyl-alanyl moieties that are N-acyl substituents of D-alanine.</text>
        <dbReference type="EC" id="3.4.16.4"/>
    </reaction>
</comment>
<dbReference type="PANTHER" id="PTHR30627:SF1">
    <property type="entry name" value="PEPTIDOGLYCAN D,D-TRANSPEPTIDASE FTSI"/>
    <property type="match status" value="1"/>
</dbReference>
<reference evidence="19 20" key="1">
    <citation type="journal article" date="2014" name="Appl. Environ. Microbiol.">
        <title>Gut symbionts from distinct hosts exhibit genotoxic activity via divergent colibactin biosynthetic pathways.</title>
        <authorList>
            <person name="Engel P."/>
            <person name="Vizcaino M.I."/>
            <person name="Crawford J.M."/>
        </authorList>
    </citation>
    <scope>NUCLEOTIDE SEQUENCE [LARGE SCALE GENOMIC DNA]</scope>
    <source>
        <strain evidence="19 20">PEB0191</strain>
    </source>
</reference>
<evidence type="ECO:0000256" key="7">
    <source>
        <dbReference type="ARBA" id="ARBA00022692"/>
    </source>
</evidence>
<comment type="pathway">
    <text evidence="16">Cell wall biogenesis; peptidoglycan biosynthesis.</text>
</comment>
<keyword evidence="3 16" id="KW-0997">Cell inner membrane</keyword>
<dbReference type="UniPathway" id="UPA00219"/>
<comment type="function">
    <text evidence="16">Catalyzes cross-linking of the peptidoglycan cell wall at the division septum.</text>
</comment>
<evidence type="ECO:0000256" key="9">
    <source>
        <dbReference type="ARBA" id="ARBA00022960"/>
    </source>
</evidence>
<dbReference type="NCBIfam" id="NF011685">
    <property type="entry name" value="PRK15105.1"/>
    <property type="match status" value="1"/>
</dbReference>
<dbReference type="Gene3D" id="1.10.150.770">
    <property type="match status" value="1"/>
</dbReference>
<dbReference type="HAMAP" id="MF_02080">
    <property type="entry name" value="FtsI_transpept"/>
    <property type="match status" value="1"/>
</dbReference>
<dbReference type="HOGENOM" id="CLU_009289_6_2_6"/>
<dbReference type="EMBL" id="CP009056">
    <property type="protein sequence ID" value="AJA45533.1"/>
    <property type="molecule type" value="Genomic_DNA"/>
</dbReference>
<dbReference type="PANTHER" id="PTHR30627">
    <property type="entry name" value="PEPTIDOGLYCAN D,D-TRANSPEPTIDASE"/>
    <property type="match status" value="1"/>
</dbReference>
<dbReference type="GO" id="GO:0006508">
    <property type="term" value="P:proteolysis"/>
    <property type="evidence" value="ECO:0007669"/>
    <property type="project" value="UniProtKB-KW"/>
</dbReference>
<dbReference type="OrthoDB" id="9789078at2"/>
<evidence type="ECO:0000313" key="20">
    <source>
        <dbReference type="Proteomes" id="UP000030901"/>
    </source>
</evidence>
<evidence type="ECO:0000313" key="19">
    <source>
        <dbReference type="EMBL" id="AJA45533.1"/>
    </source>
</evidence>
<dbReference type="Gene3D" id="3.90.1310.10">
    <property type="entry name" value="Penicillin-binding protein 2a (Domain 2)"/>
    <property type="match status" value="1"/>
</dbReference>
<keyword evidence="2 16" id="KW-1003">Cell membrane</keyword>
<dbReference type="AlphaFoldDB" id="A0A0A7S258"/>
<evidence type="ECO:0000256" key="5">
    <source>
        <dbReference type="ARBA" id="ARBA00022645"/>
    </source>
</evidence>
<keyword evidence="15 16" id="KW-0961">Cell wall biogenesis/degradation</keyword>
<dbReference type="GO" id="GO:0009002">
    <property type="term" value="F:serine-type D-Ala-D-Ala carboxypeptidase activity"/>
    <property type="evidence" value="ECO:0007669"/>
    <property type="project" value="UniProtKB-UniRule"/>
</dbReference>
<keyword evidence="5 16" id="KW-0121">Carboxypeptidase</keyword>
<dbReference type="RefSeq" id="WP_052236890.1">
    <property type="nucleotide sequence ID" value="NZ_CAMLJH010000010.1"/>
</dbReference>
<evidence type="ECO:0000256" key="11">
    <source>
        <dbReference type="ARBA" id="ARBA00022989"/>
    </source>
</evidence>
<comment type="similarity">
    <text evidence="16">Belongs to the transpeptidase family. FtsI subfamily.</text>
</comment>
<evidence type="ECO:0000256" key="12">
    <source>
        <dbReference type="ARBA" id="ARBA00023136"/>
    </source>
</evidence>
<feature type="active site" description="Acyl-ester intermediate" evidence="16">
    <location>
        <position position="305"/>
    </location>
</feature>
<keyword evidence="20" id="KW-1185">Reference proteome</keyword>
<evidence type="ECO:0000256" key="2">
    <source>
        <dbReference type="ARBA" id="ARBA00022475"/>
    </source>
</evidence>
<evidence type="ECO:0000256" key="6">
    <source>
        <dbReference type="ARBA" id="ARBA00022670"/>
    </source>
</evidence>
<evidence type="ECO:0000256" key="1">
    <source>
        <dbReference type="ARBA" id="ARBA00004370"/>
    </source>
</evidence>
<dbReference type="InterPro" id="IPR012338">
    <property type="entry name" value="Beta-lactam/transpept-like"/>
</dbReference>
<dbReference type="GO" id="GO:0008658">
    <property type="term" value="F:penicillin binding"/>
    <property type="evidence" value="ECO:0007669"/>
    <property type="project" value="InterPro"/>
</dbReference>
<dbReference type="GO" id="GO:0043093">
    <property type="term" value="P:FtsZ-dependent cytokinesis"/>
    <property type="evidence" value="ECO:0007669"/>
    <property type="project" value="UniProtKB-UniRule"/>
</dbReference>
<dbReference type="InterPro" id="IPR005311">
    <property type="entry name" value="PBP_dimer"/>
</dbReference>
<evidence type="ECO:0000256" key="15">
    <source>
        <dbReference type="ARBA" id="ARBA00023316"/>
    </source>
</evidence>
<keyword evidence="9 16" id="KW-0133">Cell shape</keyword>
<dbReference type="InterPro" id="IPR036138">
    <property type="entry name" value="PBP_dimer_sf"/>
</dbReference>
<dbReference type="InterPro" id="IPR050515">
    <property type="entry name" value="Beta-lactam/transpept"/>
</dbReference>
<evidence type="ECO:0000256" key="14">
    <source>
        <dbReference type="ARBA" id="ARBA00023306"/>
    </source>
</evidence>
<dbReference type="InterPro" id="IPR001460">
    <property type="entry name" value="PCN-bd_Tpept"/>
</dbReference>
<dbReference type="GO" id="GO:0008360">
    <property type="term" value="P:regulation of cell shape"/>
    <property type="evidence" value="ECO:0007669"/>
    <property type="project" value="UniProtKB-KW"/>
</dbReference>
<dbReference type="SUPFAM" id="SSF56601">
    <property type="entry name" value="beta-lactamase/transpeptidase-like"/>
    <property type="match status" value="1"/>
</dbReference>
<evidence type="ECO:0000256" key="8">
    <source>
        <dbReference type="ARBA" id="ARBA00022801"/>
    </source>
</evidence>
<keyword evidence="6 16" id="KW-0645">Protease</keyword>
<feature type="transmembrane region" description="Helical" evidence="16">
    <location>
        <begin position="20"/>
        <end position="40"/>
    </location>
</feature>
<keyword evidence="10 16" id="KW-0573">Peptidoglycan synthesis</keyword>
<keyword evidence="12 16" id="KW-0472">Membrane</keyword>
<dbReference type="EC" id="3.4.16.4" evidence="16"/>
<organism evidence="19 20">
    <name type="scientific">Frischella perrara</name>
    <dbReference type="NCBI Taxonomy" id="1267021"/>
    <lineage>
        <taxon>Bacteria</taxon>
        <taxon>Pseudomonadati</taxon>
        <taxon>Pseudomonadota</taxon>
        <taxon>Gammaproteobacteria</taxon>
        <taxon>Orbales</taxon>
        <taxon>Orbaceae</taxon>
        <taxon>Frischella</taxon>
    </lineage>
</organism>
<dbReference type="KEGG" id="fpp:FPB0191_01717"/>
<dbReference type="Proteomes" id="UP000030901">
    <property type="component" value="Chromosome"/>
</dbReference>
<dbReference type="GO" id="GO:0071555">
    <property type="term" value="P:cell wall organization"/>
    <property type="evidence" value="ECO:0007669"/>
    <property type="project" value="UniProtKB-KW"/>
</dbReference>
<dbReference type="STRING" id="1267021.FPB0191_01717"/>
<keyword evidence="19" id="KW-0328">Glycosyltransferase</keyword>
<feature type="domain" description="Penicillin-binding protein dimerisation" evidence="18">
    <location>
        <begin position="63"/>
        <end position="219"/>
    </location>
</feature>
<keyword evidence="19" id="KW-0808">Transferase</keyword>
<evidence type="ECO:0000259" key="17">
    <source>
        <dbReference type="Pfam" id="PF00905"/>
    </source>
</evidence>
<evidence type="ECO:0000256" key="13">
    <source>
        <dbReference type="ARBA" id="ARBA00023210"/>
    </source>
</evidence>
<dbReference type="Pfam" id="PF03717">
    <property type="entry name" value="PBP_dimer"/>
    <property type="match status" value="1"/>
</dbReference>
<keyword evidence="8 16" id="KW-0378">Hydrolase</keyword>
<proteinExistence type="inferred from homology"/>
<dbReference type="InterPro" id="IPR037532">
    <property type="entry name" value="FtsI_transpept"/>
</dbReference>
<keyword evidence="11 16" id="KW-1133">Transmembrane helix</keyword>
<keyword evidence="14 16" id="KW-0131">Cell cycle</keyword>
<evidence type="ECO:0000256" key="10">
    <source>
        <dbReference type="ARBA" id="ARBA00022984"/>
    </source>
</evidence>
<accession>A0A0A7S258</accession>